<proteinExistence type="predicted"/>
<name>A0A6G9D3X4_RHOER</name>
<dbReference type="AlphaFoldDB" id="A0A6G9D3X4"/>
<dbReference type="RefSeq" id="WP_011331579.1">
    <property type="nucleotide sequence ID" value="NZ_AP018735.1"/>
</dbReference>
<gene>
    <name evidence="2" type="ORF">G9444_6549</name>
</gene>
<keyword evidence="2" id="KW-0614">Plasmid</keyword>
<sequence>MSCRKPRSHGVDGELSTYRSVFDAIERRVLPEVEFGRSMPILIAAIATAILGFALPHTGSAHGYDVLLRTSRAEAESAGVLPTLFVVFSATFTVTVAAAARSLRRFRWAGLALAGNGVTTVFAVLAIWSRQSLTPDAEFAGPSIGMYLGCAAALLSTALWARAVFTHPHGPLGAPSHC</sequence>
<accession>A0A6G9D3X4</accession>
<feature type="transmembrane region" description="Helical" evidence="1">
    <location>
        <begin position="106"/>
        <end position="128"/>
    </location>
</feature>
<protein>
    <submittedName>
        <fullName evidence="2">Putative membrane protein</fullName>
    </submittedName>
</protein>
<dbReference type="Proteomes" id="UP000502345">
    <property type="component" value="Plasmid plas1"/>
</dbReference>
<organism evidence="2 3">
    <name type="scientific">Rhodococcus erythropolis</name>
    <name type="common">Arthrobacter picolinophilus</name>
    <dbReference type="NCBI Taxonomy" id="1833"/>
    <lineage>
        <taxon>Bacteria</taxon>
        <taxon>Bacillati</taxon>
        <taxon>Actinomycetota</taxon>
        <taxon>Actinomycetes</taxon>
        <taxon>Mycobacteriales</taxon>
        <taxon>Nocardiaceae</taxon>
        <taxon>Rhodococcus</taxon>
        <taxon>Rhodococcus erythropolis group</taxon>
    </lineage>
</organism>
<feature type="transmembrane region" description="Helical" evidence="1">
    <location>
        <begin position="79"/>
        <end position="99"/>
    </location>
</feature>
<feature type="transmembrane region" description="Helical" evidence="1">
    <location>
        <begin position="140"/>
        <end position="161"/>
    </location>
</feature>
<keyword evidence="1" id="KW-0472">Membrane</keyword>
<keyword evidence="1" id="KW-1133">Transmembrane helix</keyword>
<evidence type="ECO:0000256" key="1">
    <source>
        <dbReference type="SAM" id="Phobius"/>
    </source>
</evidence>
<keyword evidence="1" id="KW-0812">Transmembrane</keyword>
<dbReference type="EMBL" id="CP050125">
    <property type="protein sequence ID" value="QIP43792.1"/>
    <property type="molecule type" value="Genomic_DNA"/>
</dbReference>
<feature type="transmembrane region" description="Helical" evidence="1">
    <location>
        <begin position="41"/>
        <end position="59"/>
    </location>
</feature>
<geneLocation type="plasmid" evidence="2 3">
    <name>plas1</name>
</geneLocation>
<reference evidence="2 3" key="1">
    <citation type="submission" date="2020-03" db="EMBL/GenBank/DDBJ databases">
        <title>Screen low temperature-resistant strains for efficient degradation of petroleum hydrocarbons under the low temperature.</title>
        <authorList>
            <person name="Wang Y."/>
            <person name="Chen J."/>
        </authorList>
    </citation>
    <scope>NUCLEOTIDE SEQUENCE [LARGE SCALE GENOMIC DNA]</scope>
    <source>
        <strain evidence="2 3">KB1</strain>
        <plasmid evidence="2 3">plas1</plasmid>
    </source>
</reference>
<evidence type="ECO:0000313" key="3">
    <source>
        <dbReference type="Proteomes" id="UP000502345"/>
    </source>
</evidence>
<evidence type="ECO:0000313" key="2">
    <source>
        <dbReference type="EMBL" id="QIP43792.1"/>
    </source>
</evidence>